<dbReference type="InterPro" id="IPR036849">
    <property type="entry name" value="Enolase-like_C_sf"/>
</dbReference>
<dbReference type="Proteomes" id="UP001200430">
    <property type="component" value="Unassembled WGS sequence"/>
</dbReference>
<sequence length="362" mass="39502">MSRIKKWDIRTIKRSTTVMATSYGKPPQEKEHVIVRVEDEDGVRGWGESTPLPEFSGETVAIVKLVLTKYLLPPLIGMESFDMGSLHESMDISIYGNNASKAAIDTALYDLNAKKLGVPIYKLTGGKYRDKTAINRHIGITDIKKTEKLTEEYIRQGVKSIKIKIGDKVVEDIARVKTVRSTAGKDVNIRVDANGGYDIGKAVKFIRGVVDCDLEMYEQLLPANMIDEASRLRREFGIPLCADEGVHSPADAAEQLMKGAADFITVKLIKTGGIYPALQIAGIAQAAGVGCVIANTFDTQINCAACLHLACSIPSAKTANDLTCYATQKEMADTCHRLKDGYLYVGPEPGIGVRSLAEFQLD</sequence>
<feature type="domain" description="Mandelate racemase/muconate lactonizing enzyme C-terminal" evidence="3">
    <location>
        <begin position="143"/>
        <end position="239"/>
    </location>
</feature>
<dbReference type="InterPro" id="IPR034593">
    <property type="entry name" value="DgoD-like"/>
</dbReference>
<dbReference type="SUPFAM" id="SSF51604">
    <property type="entry name" value="Enolase C-terminal domain-like"/>
    <property type="match status" value="1"/>
</dbReference>
<dbReference type="InterPro" id="IPR029065">
    <property type="entry name" value="Enolase_C-like"/>
</dbReference>
<evidence type="ECO:0000313" key="5">
    <source>
        <dbReference type="Proteomes" id="UP001200430"/>
    </source>
</evidence>
<dbReference type="SMART" id="SM00922">
    <property type="entry name" value="MR_MLE"/>
    <property type="match status" value="1"/>
</dbReference>
<dbReference type="SFLD" id="SFLDG00180">
    <property type="entry name" value="muconate_cycloisomerase"/>
    <property type="match status" value="1"/>
</dbReference>
<name>A0ABS9EM24_9BACT</name>
<keyword evidence="2" id="KW-0479">Metal-binding</keyword>
<dbReference type="PANTHER" id="PTHR48080:SF3">
    <property type="entry name" value="ENOLASE SUPERFAMILY MEMBER DDB_G0284701"/>
    <property type="match status" value="1"/>
</dbReference>
<evidence type="ECO:0000313" key="4">
    <source>
        <dbReference type="EMBL" id="MCF4142255.1"/>
    </source>
</evidence>
<dbReference type="SFLD" id="SFLDS00001">
    <property type="entry name" value="Enolase"/>
    <property type="match status" value="1"/>
</dbReference>
<dbReference type="SUPFAM" id="SSF54826">
    <property type="entry name" value="Enolase N-terminal domain-like"/>
    <property type="match status" value="1"/>
</dbReference>
<dbReference type="InterPro" id="IPR013341">
    <property type="entry name" value="Mandelate_racemase_N_dom"/>
</dbReference>
<evidence type="ECO:0000256" key="1">
    <source>
        <dbReference type="ARBA" id="ARBA00008031"/>
    </source>
</evidence>
<dbReference type="InterPro" id="IPR013342">
    <property type="entry name" value="Mandelate_racemase_C"/>
</dbReference>
<reference evidence="4 5" key="1">
    <citation type="submission" date="2022-01" db="EMBL/GenBank/DDBJ databases">
        <title>Dethiosulfovibrio faecalis sp. nov., a novel proteolytic, non-sulfur-reducing bacterium isolated from a marine aquaculture solid waste bioreactor.</title>
        <authorList>
            <person name="Grabowski S."/>
            <person name="Apolinario E."/>
            <person name="Schneider N."/>
            <person name="Marshall C.W."/>
            <person name="Sowers K.R."/>
        </authorList>
    </citation>
    <scope>NUCLEOTIDE SEQUENCE [LARGE SCALE GENOMIC DNA]</scope>
    <source>
        <strain evidence="4 5">DSM 12537</strain>
    </source>
</reference>
<dbReference type="Pfam" id="PF13378">
    <property type="entry name" value="MR_MLE_C"/>
    <property type="match status" value="1"/>
</dbReference>
<gene>
    <name evidence="4" type="ORF">L2W38_05465</name>
</gene>
<evidence type="ECO:0000259" key="3">
    <source>
        <dbReference type="SMART" id="SM00922"/>
    </source>
</evidence>
<comment type="caution">
    <text evidence="4">The sequence shown here is derived from an EMBL/GenBank/DDBJ whole genome shotgun (WGS) entry which is preliminary data.</text>
</comment>
<dbReference type="Pfam" id="PF02746">
    <property type="entry name" value="MR_MLE_N"/>
    <property type="match status" value="1"/>
</dbReference>
<comment type="similarity">
    <text evidence="1">Belongs to the mandelate racemase/muconate lactonizing enzyme family.</text>
</comment>
<dbReference type="EMBL" id="JAKGUD010000004">
    <property type="protein sequence ID" value="MCF4142255.1"/>
    <property type="molecule type" value="Genomic_DNA"/>
</dbReference>
<protein>
    <recommendedName>
        <fullName evidence="3">Mandelate racemase/muconate lactonizing enzyme C-terminal domain-containing protein</fullName>
    </recommendedName>
</protein>
<proteinExistence type="inferred from homology"/>
<dbReference type="Gene3D" id="3.20.20.120">
    <property type="entry name" value="Enolase-like C-terminal domain"/>
    <property type="match status" value="1"/>
</dbReference>
<organism evidence="4 5">
    <name type="scientific">Dethiosulfovibrio marinus</name>
    <dbReference type="NCBI Taxonomy" id="133532"/>
    <lineage>
        <taxon>Bacteria</taxon>
        <taxon>Thermotogati</taxon>
        <taxon>Synergistota</taxon>
        <taxon>Synergistia</taxon>
        <taxon>Synergistales</taxon>
        <taxon>Dethiosulfovibrionaceae</taxon>
        <taxon>Dethiosulfovibrio</taxon>
    </lineage>
</organism>
<keyword evidence="5" id="KW-1185">Reference proteome</keyword>
<dbReference type="SFLD" id="SFLDF00009">
    <property type="entry name" value="o-succinylbenzoate_synthase"/>
    <property type="match status" value="1"/>
</dbReference>
<dbReference type="Gene3D" id="3.30.390.10">
    <property type="entry name" value="Enolase-like, N-terminal domain"/>
    <property type="match status" value="1"/>
</dbReference>
<dbReference type="InterPro" id="IPR029017">
    <property type="entry name" value="Enolase-like_N"/>
</dbReference>
<evidence type="ECO:0000256" key="2">
    <source>
        <dbReference type="ARBA" id="ARBA00022723"/>
    </source>
</evidence>
<accession>A0ABS9EM24</accession>
<dbReference type="RefSeq" id="WP_236099012.1">
    <property type="nucleotide sequence ID" value="NZ_JAKGUD010000004.1"/>
</dbReference>
<dbReference type="PANTHER" id="PTHR48080">
    <property type="entry name" value="D-GALACTONATE DEHYDRATASE-RELATED"/>
    <property type="match status" value="1"/>
</dbReference>